<dbReference type="SMART" id="SM00155">
    <property type="entry name" value="PLDc"/>
    <property type="match status" value="2"/>
</dbReference>
<dbReference type="InterPro" id="IPR001736">
    <property type="entry name" value="PLipase_D/transphosphatidylase"/>
</dbReference>
<evidence type="ECO:0000256" key="4">
    <source>
        <dbReference type="SAM" id="Phobius"/>
    </source>
</evidence>
<evidence type="ECO:0000256" key="3">
    <source>
        <dbReference type="ARBA" id="ARBA00023098"/>
    </source>
</evidence>
<organism evidence="6 7">
    <name type="scientific">Halapricum salinum</name>
    <dbReference type="NCBI Taxonomy" id="1457250"/>
    <lineage>
        <taxon>Archaea</taxon>
        <taxon>Methanobacteriati</taxon>
        <taxon>Methanobacteriota</taxon>
        <taxon>Stenosarchaea group</taxon>
        <taxon>Halobacteria</taxon>
        <taxon>Halobacteriales</taxon>
        <taxon>Haloarculaceae</taxon>
        <taxon>Halapricum</taxon>
    </lineage>
</organism>
<accession>A0A4D6HGT6</accession>
<dbReference type="EMBL" id="CP031310">
    <property type="protein sequence ID" value="QCC52851.1"/>
    <property type="molecule type" value="Genomic_DNA"/>
</dbReference>
<reference evidence="6 7" key="1">
    <citation type="journal article" date="2019" name="Nat. Commun.">
        <title>A new type of DNA phosphorothioation-based antiviral system in archaea.</title>
        <authorList>
            <person name="Xiong L."/>
            <person name="Liu S."/>
            <person name="Chen S."/>
            <person name="Xiao Y."/>
            <person name="Zhu B."/>
            <person name="Gao Y."/>
            <person name="Zhang Y."/>
            <person name="Chen B."/>
            <person name="Luo J."/>
            <person name="Deng Z."/>
            <person name="Chen X."/>
            <person name="Wang L."/>
            <person name="Chen S."/>
        </authorList>
    </citation>
    <scope>NUCLEOTIDE SEQUENCE [LARGE SCALE GENOMIC DNA]</scope>
    <source>
        <strain evidence="6 7">CBA1105</strain>
    </source>
</reference>
<evidence type="ECO:0000259" key="5">
    <source>
        <dbReference type="PROSITE" id="PS50035"/>
    </source>
</evidence>
<name>A0A4D6HGT6_9EURY</name>
<dbReference type="AlphaFoldDB" id="A0A4D6HGT6"/>
<keyword evidence="4" id="KW-1133">Transmembrane helix</keyword>
<dbReference type="PROSITE" id="PS50035">
    <property type="entry name" value="PLD"/>
    <property type="match status" value="1"/>
</dbReference>
<sequence length="535" mass="57322">MFVLVTLALTAAAGPSVGQQPDTERNVTGSPVPTITAVYPNPVADGDSGEFVVLSVPNGTDLESYRFGDDEGTVELPNRTASGRVVLATEPEAVPESVAGPILECSGCPELANSGEPLTLRGPNGTLDTAEYADAPEGELFYPGTERRWRPLGATDFEPVVAGPGQVQAFTLPDSPDVPRETLADADERILLAGYTLTDDRVVDALVAARERGVETRVLLDGSPVGGLTKPSADALDRLVAANVSVRLIDGPAARYRFHHPKYAVVDDEAVVLTENWKPAGVGGTSSRGWGVVVDSPRVVDGLVRTFRADSGWKDAIEWAQLRENESFEPASPTVGRYPSRVDPESVRVDRVELLVAPDNAAGRVREILANASDSIRIVQVSIGGRDDVLLVESIEAARRGVEVEILLSNTWYTREENRRLADELRTLADREDIPLSVRLAEPGGRYEKIHAKGVLVDGNTTIVGSLNWNANAYRENREVALVLHGEEAGAYFGGVFERDWEGGITLVPLGLLAVVVLALSLAGMVARRISFDPG</sequence>
<evidence type="ECO:0000313" key="7">
    <source>
        <dbReference type="Proteomes" id="UP000296706"/>
    </source>
</evidence>
<keyword evidence="4" id="KW-0812">Transmembrane</keyword>
<evidence type="ECO:0000256" key="2">
    <source>
        <dbReference type="ARBA" id="ARBA00022963"/>
    </source>
</evidence>
<dbReference type="PANTHER" id="PTHR43856:SF1">
    <property type="entry name" value="MITOCHONDRIAL CARDIOLIPIN HYDROLASE"/>
    <property type="match status" value="1"/>
</dbReference>
<dbReference type="InterPro" id="IPR025202">
    <property type="entry name" value="PLD-like_dom"/>
</dbReference>
<protein>
    <submittedName>
        <fullName evidence="6">Phospholipase</fullName>
    </submittedName>
</protein>
<dbReference type="STRING" id="1457250.GCA_000755225_02643"/>
<evidence type="ECO:0000256" key="1">
    <source>
        <dbReference type="ARBA" id="ARBA00022801"/>
    </source>
</evidence>
<dbReference type="Gene3D" id="3.30.870.10">
    <property type="entry name" value="Endonuclease Chain A"/>
    <property type="match status" value="2"/>
</dbReference>
<dbReference type="OrthoDB" id="31343at2157"/>
<evidence type="ECO:0000313" key="6">
    <source>
        <dbReference type="EMBL" id="QCC52851.1"/>
    </source>
</evidence>
<keyword evidence="3" id="KW-0443">Lipid metabolism</keyword>
<dbReference type="GO" id="GO:0016891">
    <property type="term" value="F:RNA endonuclease activity producing 5'-phosphomonoesters, hydrolytic mechanism"/>
    <property type="evidence" value="ECO:0007669"/>
    <property type="project" value="TreeGrafter"/>
</dbReference>
<feature type="domain" description="PLD phosphodiesterase" evidence="5">
    <location>
        <begin position="446"/>
        <end position="473"/>
    </location>
</feature>
<proteinExistence type="predicted"/>
<dbReference type="KEGG" id="hsn:DV733_01735"/>
<keyword evidence="7" id="KW-1185">Reference proteome</keyword>
<gene>
    <name evidence="6" type="ORF">DV733_01735</name>
</gene>
<keyword evidence="4" id="KW-0472">Membrane</keyword>
<keyword evidence="2" id="KW-0442">Lipid degradation</keyword>
<dbReference type="InterPro" id="IPR051406">
    <property type="entry name" value="PLD_domain"/>
</dbReference>
<dbReference type="Pfam" id="PF13091">
    <property type="entry name" value="PLDc_2"/>
    <property type="match status" value="2"/>
</dbReference>
<dbReference type="SUPFAM" id="SSF56024">
    <property type="entry name" value="Phospholipase D/nuclease"/>
    <property type="match status" value="2"/>
</dbReference>
<keyword evidence="1" id="KW-0378">Hydrolase</keyword>
<dbReference type="GO" id="GO:0016042">
    <property type="term" value="P:lipid catabolic process"/>
    <property type="evidence" value="ECO:0007669"/>
    <property type="project" value="UniProtKB-KW"/>
</dbReference>
<dbReference type="CDD" id="cd09128">
    <property type="entry name" value="PLDc_unchar1_2"/>
    <property type="match status" value="1"/>
</dbReference>
<dbReference type="Proteomes" id="UP000296706">
    <property type="component" value="Chromosome"/>
</dbReference>
<feature type="transmembrane region" description="Helical" evidence="4">
    <location>
        <begin position="507"/>
        <end position="527"/>
    </location>
</feature>
<dbReference type="PANTHER" id="PTHR43856">
    <property type="entry name" value="CARDIOLIPIN HYDROLASE"/>
    <property type="match status" value="1"/>
</dbReference>